<evidence type="ECO:0000259" key="3">
    <source>
        <dbReference type="Pfam" id="PF16344"/>
    </source>
</evidence>
<dbReference type="Gene3D" id="3.55.50.30">
    <property type="match status" value="1"/>
</dbReference>
<reference evidence="4 5" key="1">
    <citation type="submission" date="2019-11" db="EMBL/GenBank/DDBJ databases">
        <authorList>
            <person name="Zheng R.K."/>
            <person name="Sun C.M."/>
        </authorList>
    </citation>
    <scope>NUCLEOTIDE SEQUENCE [LARGE SCALE GENOMIC DNA]</scope>
    <source>
        <strain evidence="4 5">WC007</strain>
    </source>
</reference>
<keyword evidence="1" id="KW-1133">Transmembrane helix</keyword>
<dbReference type="KEGG" id="mcos:GM418_15605"/>
<dbReference type="Pfam" id="PF04773">
    <property type="entry name" value="FecR"/>
    <property type="match status" value="1"/>
</dbReference>
<dbReference type="InterPro" id="IPR006860">
    <property type="entry name" value="FecR"/>
</dbReference>
<protein>
    <submittedName>
        <fullName evidence="4">DUF4974 domain-containing protein</fullName>
    </submittedName>
</protein>
<dbReference type="Proteomes" id="UP000428260">
    <property type="component" value="Chromosome"/>
</dbReference>
<evidence type="ECO:0000313" key="4">
    <source>
        <dbReference type="EMBL" id="QGY45047.1"/>
    </source>
</evidence>
<feature type="domain" description="FecR protein" evidence="2">
    <location>
        <begin position="120"/>
        <end position="210"/>
    </location>
</feature>
<keyword evidence="1" id="KW-0472">Membrane</keyword>
<keyword evidence="5" id="KW-1185">Reference proteome</keyword>
<dbReference type="RefSeq" id="WP_158867942.1">
    <property type="nucleotide sequence ID" value="NZ_CP046401.1"/>
</dbReference>
<dbReference type="GO" id="GO:0016989">
    <property type="term" value="F:sigma factor antagonist activity"/>
    <property type="evidence" value="ECO:0007669"/>
    <property type="project" value="TreeGrafter"/>
</dbReference>
<feature type="domain" description="Protein FecR C-terminal" evidence="3">
    <location>
        <begin position="255"/>
        <end position="318"/>
    </location>
</feature>
<dbReference type="InterPro" id="IPR012373">
    <property type="entry name" value="Ferrdict_sens_TM"/>
</dbReference>
<dbReference type="Gene3D" id="2.60.120.1440">
    <property type="match status" value="1"/>
</dbReference>
<dbReference type="AlphaFoldDB" id="A0A6I6JXW0"/>
<sequence length="330" mass="38248">MNEGLWLHIIKGEATNKEKEEFFNQLKNDKNEEELFYKVKSLWLRISMHHADADVDSEFENLWRKIRKEEKIKTRVTGAKMFRYAAVFILLLGIGGIAGYLVSQKNLDYRGPGLQKYIATRGSVSILELSDGTKVWLNSESELTFREDYKNNQRYAELAGEAYFEVTHREDCPLIVKVGNLLVRDLGTTFNIKAYPEDNYIETSLVEGKADILATSGKKIIELAPGESAMYHVIEKRMELRTITDNVLSAWRDGKFVIRDQSLEDIFKELSRWYGIEFEFQNDKLRDYRFTGNIKKSTTVLHVLKVLRAATDFNYKIIESVDKPDIVVVY</sequence>
<organism evidence="4 5">
    <name type="scientific">Maribellus comscasis</name>
    <dbReference type="NCBI Taxonomy" id="2681766"/>
    <lineage>
        <taxon>Bacteria</taxon>
        <taxon>Pseudomonadati</taxon>
        <taxon>Bacteroidota</taxon>
        <taxon>Bacteroidia</taxon>
        <taxon>Marinilabiliales</taxon>
        <taxon>Prolixibacteraceae</taxon>
        <taxon>Maribellus</taxon>
    </lineage>
</organism>
<dbReference type="InterPro" id="IPR032508">
    <property type="entry name" value="FecR_C"/>
</dbReference>
<feature type="transmembrane region" description="Helical" evidence="1">
    <location>
        <begin position="81"/>
        <end position="102"/>
    </location>
</feature>
<dbReference type="PANTHER" id="PTHR30273">
    <property type="entry name" value="PERIPLASMIC SIGNAL SENSOR AND SIGMA FACTOR ACTIVATOR FECR-RELATED"/>
    <property type="match status" value="1"/>
</dbReference>
<dbReference type="Pfam" id="PF16344">
    <property type="entry name" value="FecR_C"/>
    <property type="match status" value="1"/>
</dbReference>
<dbReference type="PIRSF" id="PIRSF018266">
    <property type="entry name" value="FecR"/>
    <property type="match status" value="1"/>
</dbReference>
<dbReference type="EMBL" id="CP046401">
    <property type="protein sequence ID" value="QGY45047.1"/>
    <property type="molecule type" value="Genomic_DNA"/>
</dbReference>
<evidence type="ECO:0000313" key="5">
    <source>
        <dbReference type="Proteomes" id="UP000428260"/>
    </source>
</evidence>
<keyword evidence="1" id="KW-0812">Transmembrane</keyword>
<accession>A0A6I6JXW0</accession>
<evidence type="ECO:0000259" key="2">
    <source>
        <dbReference type="Pfam" id="PF04773"/>
    </source>
</evidence>
<name>A0A6I6JXW0_9BACT</name>
<proteinExistence type="predicted"/>
<gene>
    <name evidence="4" type="ORF">GM418_15605</name>
</gene>
<dbReference type="PANTHER" id="PTHR30273:SF2">
    <property type="entry name" value="PROTEIN FECR"/>
    <property type="match status" value="1"/>
</dbReference>
<evidence type="ECO:0000256" key="1">
    <source>
        <dbReference type="SAM" id="Phobius"/>
    </source>
</evidence>